<evidence type="ECO:0000259" key="8">
    <source>
        <dbReference type="PROSITE" id="PS51733"/>
    </source>
</evidence>
<proteinExistence type="predicted"/>
<evidence type="ECO:0000256" key="1">
    <source>
        <dbReference type="ARBA" id="ARBA00005085"/>
    </source>
</evidence>
<dbReference type="Gene3D" id="3.30.390.50">
    <property type="entry name" value="CO dehydrogenase flavoprotein, C-terminal domain"/>
    <property type="match status" value="1"/>
</dbReference>
<gene>
    <name evidence="9" type="ORF">HMPREF9726_01311</name>
</gene>
<dbReference type="HOGENOM" id="CLU_022986_0_2_12"/>
<dbReference type="InterPro" id="IPR004143">
    <property type="entry name" value="BPL_LPL_catalytic"/>
</dbReference>
<organism evidence="9">
    <name type="scientific">Treponema denticola H-22</name>
    <dbReference type="NCBI Taxonomy" id="999432"/>
    <lineage>
        <taxon>Bacteria</taxon>
        <taxon>Pseudomonadati</taxon>
        <taxon>Spirochaetota</taxon>
        <taxon>Spirochaetia</taxon>
        <taxon>Spirochaetales</taxon>
        <taxon>Treponemataceae</taxon>
        <taxon>Treponema</taxon>
    </lineage>
</organism>
<name>A0A0E2E685_TREDN</name>
<evidence type="ECO:0000256" key="7">
    <source>
        <dbReference type="ARBA" id="ARBA00048037"/>
    </source>
</evidence>
<dbReference type="FunFam" id="3.30.930.10:FF:000072">
    <property type="entry name" value="Lipoate--protein ligase"/>
    <property type="match status" value="1"/>
</dbReference>
<keyword evidence="4 9" id="KW-0436">Ligase</keyword>
<evidence type="ECO:0000256" key="3">
    <source>
        <dbReference type="ARBA" id="ARBA00012367"/>
    </source>
</evidence>
<sequence length="331" mass="38013">MKYLETYSNDPEYNLAFEEYCFRHLPLENDEYFFLWQNGPAVIIGKNQNAYQEVNDDYVRGHNLKVVRRITGGGAVYHDLGNLNFSFVAKTKENQTIDFKRYYIPIINALEKIGVKAELSGRNDVTIDGQKCIGASQSVWQGRVLSNGCILFDVRLEELSKALNVRKEKLESKGVKSVRARVTNIKPHLKRDISVLDFKAELLKAIFELEGQEPVEYKLSASELEGVKKIYAERFSLKEWNYGASPKAEYSHYERFPIGSIEVFFDIENAKISGLKIHGDFFGTKDVAEIEKLLEGCEYEKNAVSKKLAETDLKAYFGAIEKDEFIEMFFR</sequence>
<reference evidence="9" key="1">
    <citation type="submission" date="2012-01" db="EMBL/GenBank/DDBJ databases">
        <title>The Genome Sequence of Treponema denticola H-22.</title>
        <authorList>
            <consortium name="The Broad Institute Genome Sequencing Platform"/>
            <person name="Earl A."/>
            <person name="Ward D."/>
            <person name="Feldgarden M."/>
            <person name="Gevers D."/>
            <person name="Blanton J.M."/>
            <person name="Fenno C.J."/>
            <person name="Baranova O.V."/>
            <person name="Mathney J."/>
            <person name="Dewhirst F.E."/>
            <person name="Izard J."/>
            <person name="Young S.K."/>
            <person name="Zeng Q."/>
            <person name="Gargeya S."/>
            <person name="Fitzgerald M."/>
            <person name="Haas B."/>
            <person name="Abouelleil A."/>
            <person name="Alvarado L."/>
            <person name="Arachchi H.M."/>
            <person name="Berlin A."/>
            <person name="Chapman S.B."/>
            <person name="Gearin G."/>
            <person name="Goldberg J."/>
            <person name="Griggs A."/>
            <person name="Gujja S."/>
            <person name="Hansen M."/>
            <person name="Heiman D."/>
            <person name="Howarth C."/>
            <person name="Larimer J."/>
            <person name="Lui A."/>
            <person name="MacDonald P.J.P."/>
            <person name="McCowen C."/>
            <person name="Montmayeur A."/>
            <person name="Murphy C."/>
            <person name="Neiman D."/>
            <person name="Pearson M."/>
            <person name="Priest M."/>
            <person name="Roberts A."/>
            <person name="Saif S."/>
            <person name="Shea T."/>
            <person name="Sisk P."/>
            <person name="Stolte C."/>
            <person name="Sykes S."/>
            <person name="Wortman J."/>
            <person name="Nusbaum C."/>
            <person name="Birren B."/>
        </authorList>
    </citation>
    <scope>NUCLEOTIDE SEQUENCE [LARGE SCALE GENOMIC DNA]</scope>
    <source>
        <strain evidence="9">H-22</strain>
    </source>
</reference>
<dbReference type="InterPro" id="IPR045864">
    <property type="entry name" value="aa-tRNA-synth_II/BPL/LPL"/>
</dbReference>
<comment type="pathway">
    <text evidence="1">Protein modification; protein lipoylation via exogenous pathway; protein N(6)-(lipoyl)lysine from lipoate: step 2/2.</text>
</comment>
<dbReference type="CDD" id="cd16443">
    <property type="entry name" value="LplA"/>
    <property type="match status" value="1"/>
</dbReference>
<dbReference type="UniPathway" id="UPA00537">
    <property type="reaction ID" value="UER00594"/>
</dbReference>
<keyword evidence="6" id="KW-0067">ATP-binding</keyword>
<keyword evidence="9" id="KW-0808">Transferase</keyword>
<dbReference type="PANTHER" id="PTHR12561">
    <property type="entry name" value="LIPOATE-PROTEIN LIGASE"/>
    <property type="match status" value="1"/>
</dbReference>
<dbReference type="EC" id="6.3.1.20" evidence="3"/>
<dbReference type="GO" id="GO:0017118">
    <property type="term" value="F:lipoyltransferase activity"/>
    <property type="evidence" value="ECO:0007669"/>
    <property type="project" value="TreeGrafter"/>
</dbReference>
<dbReference type="GO" id="GO:0016979">
    <property type="term" value="F:lipoate-protein ligase activity"/>
    <property type="evidence" value="ECO:0007669"/>
    <property type="project" value="UniProtKB-EC"/>
</dbReference>
<dbReference type="PATRIC" id="fig|999432.5.peg.1364"/>
<evidence type="ECO:0000256" key="6">
    <source>
        <dbReference type="ARBA" id="ARBA00022840"/>
    </source>
</evidence>
<dbReference type="PROSITE" id="PS51733">
    <property type="entry name" value="BPL_LPL_CATALYTIC"/>
    <property type="match status" value="1"/>
</dbReference>
<dbReference type="Proteomes" id="UP000011705">
    <property type="component" value="Chromosome"/>
</dbReference>
<dbReference type="NCBIfam" id="TIGR00545">
    <property type="entry name" value="lipoyltrans"/>
    <property type="match status" value="1"/>
</dbReference>
<feature type="domain" description="BPL/LPL catalytic" evidence="8">
    <location>
        <begin position="27"/>
        <end position="214"/>
    </location>
</feature>
<dbReference type="EMBL" id="AGDV01000011">
    <property type="protein sequence ID" value="EMB33497.1"/>
    <property type="molecule type" value="Genomic_DNA"/>
</dbReference>
<comment type="catalytic activity">
    <reaction evidence="7">
        <text>L-lysyl-[lipoyl-carrier protein] + (R)-lipoate + ATP = N(6)-[(R)-lipoyl]-L-lysyl-[lipoyl-carrier protein] + AMP + diphosphate + H(+)</text>
        <dbReference type="Rhea" id="RHEA:49288"/>
        <dbReference type="Rhea" id="RHEA-COMP:10500"/>
        <dbReference type="Rhea" id="RHEA-COMP:10502"/>
        <dbReference type="ChEBI" id="CHEBI:15378"/>
        <dbReference type="ChEBI" id="CHEBI:29969"/>
        <dbReference type="ChEBI" id="CHEBI:30616"/>
        <dbReference type="ChEBI" id="CHEBI:33019"/>
        <dbReference type="ChEBI" id="CHEBI:83088"/>
        <dbReference type="ChEBI" id="CHEBI:83099"/>
        <dbReference type="ChEBI" id="CHEBI:456215"/>
        <dbReference type="EC" id="6.3.1.20"/>
    </reaction>
</comment>
<dbReference type="RefSeq" id="WP_002684368.1">
    <property type="nucleotide sequence ID" value="NZ_CM001795.1"/>
</dbReference>
<dbReference type="SUPFAM" id="SSF55681">
    <property type="entry name" value="Class II aaRS and biotin synthetases"/>
    <property type="match status" value="1"/>
</dbReference>
<evidence type="ECO:0000256" key="5">
    <source>
        <dbReference type="ARBA" id="ARBA00022741"/>
    </source>
</evidence>
<dbReference type="AlphaFoldDB" id="A0A0E2E685"/>
<evidence type="ECO:0000313" key="9">
    <source>
        <dbReference type="EMBL" id="EMB33497.1"/>
    </source>
</evidence>
<evidence type="ECO:0000256" key="4">
    <source>
        <dbReference type="ARBA" id="ARBA00022598"/>
    </source>
</evidence>
<dbReference type="GO" id="GO:0005737">
    <property type="term" value="C:cytoplasm"/>
    <property type="evidence" value="ECO:0007669"/>
    <property type="project" value="TreeGrafter"/>
</dbReference>
<protein>
    <recommendedName>
        <fullName evidence="3">lipoate--protein ligase</fullName>
        <ecNumber evidence="3">6.3.1.20</ecNumber>
    </recommendedName>
</protein>
<dbReference type="InterPro" id="IPR004562">
    <property type="entry name" value="LipoylTrfase_LipoateP_Ligase"/>
</dbReference>
<comment type="pathway">
    <text evidence="2">Protein modification; protein lipoylation via exogenous pathway; protein N(6)-(lipoyl)lysine from lipoate: step 1/2.</text>
</comment>
<accession>A0A0E2E685</accession>
<dbReference type="InterPro" id="IPR019491">
    <property type="entry name" value="Lipoate_protein_ligase_C"/>
</dbReference>
<dbReference type="Pfam" id="PF21948">
    <property type="entry name" value="LplA-B_cat"/>
    <property type="match status" value="1"/>
</dbReference>
<dbReference type="GO" id="GO:0005524">
    <property type="term" value="F:ATP binding"/>
    <property type="evidence" value="ECO:0007669"/>
    <property type="project" value="UniProtKB-KW"/>
</dbReference>
<keyword evidence="5" id="KW-0547">Nucleotide-binding</keyword>
<comment type="caution">
    <text evidence="9">The sequence shown here is derived from an EMBL/GenBank/DDBJ whole genome shotgun (WGS) entry which is preliminary data.</text>
</comment>
<dbReference type="GO" id="GO:0009249">
    <property type="term" value="P:protein lipoylation"/>
    <property type="evidence" value="ECO:0007669"/>
    <property type="project" value="InterPro"/>
</dbReference>
<dbReference type="SUPFAM" id="SSF82649">
    <property type="entry name" value="SufE/NifU"/>
    <property type="match status" value="1"/>
</dbReference>
<dbReference type="Pfam" id="PF10437">
    <property type="entry name" value="Lip_prot_lig_C"/>
    <property type="match status" value="1"/>
</dbReference>
<dbReference type="PANTHER" id="PTHR12561:SF3">
    <property type="entry name" value="LIPOYLTRANSFERASE 1, MITOCHONDRIAL"/>
    <property type="match status" value="1"/>
</dbReference>
<dbReference type="Gene3D" id="3.30.930.10">
    <property type="entry name" value="Bira Bifunctional Protein, Domain 2"/>
    <property type="match status" value="1"/>
</dbReference>
<evidence type="ECO:0000256" key="2">
    <source>
        <dbReference type="ARBA" id="ARBA00005124"/>
    </source>
</evidence>